<protein>
    <submittedName>
        <fullName evidence="7">2-oxoglutarate (2OG) and Fe(II)-dependent oxygenase-like protein</fullName>
    </submittedName>
</protein>
<evidence type="ECO:0000256" key="4">
    <source>
        <dbReference type="ARBA" id="ARBA00023004"/>
    </source>
</evidence>
<evidence type="ECO:0000256" key="2">
    <source>
        <dbReference type="ARBA" id="ARBA00022723"/>
    </source>
</evidence>
<comment type="caution">
    <text evidence="7">The sequence shown here is derived from an EMBL/GenBank/DDBJ whole genome shotgun (WGS) entry which is preliminary data.</text>
</comment>
<comment type="similarity">
    <text evidence="1 5">Belongs to the iron/ascorbate-dependent oxidoreductase family.</text>
</comment>
<dbReference type="PANTHER" id="PTHR10209">
    <property type="entry name" value="OXIDOREDUCTASE, 2OG-FE II OXYGENASE FAMILY PROTEIN"/>
    <property type="match status" value="1"/>
</dbReference>
<sequence length="327" mass="37479">MDAMISLDSDTAILNCIDLSEQDISKSVRLLKQACLDSGFFYITNHGISQELMDEVFVESKRFFHLPIEEKMKVLRNHNNRGYTPILDETLDPSNQINGDYKEGYYIGIEMPGTESRTDRPFYRPNLWPSEEVLPGWRQTMEQYHKKALEVAKAVSRIIALSLDLESEFFCKPDMLGEPIAVLRLLHYEARDSDPANGIYGAGSHTDYGLLTLLATDNVMGLQICKDKDAQPQIWEYVKPLKGGLIVNLGDMLERWSNCIFRSTLHRVIVYGREERYSIAYFVEPSHDCIVECLSSCKSESRPPKFPPVKCATYLSQRYKDTHRDLS</sequence>
<evidence type="ECO:0000313" key="7">
    <source>
        <dbReference type="EMBL" id="KMZ65607.1"/>
    </source>
</evidence>
<dbReference type="Proteomes" id="UP000036987">
    <property type="component" value="Unassembled WGS sequence"/>
</dbReference>
<dbReference type="EMBL" id="LFYR01001027">
    <property type="protein sequence ID" value="KMZ65607.1"/>
    <property type="molecule type" value="Genomic_DNA"/>
</dbReference>
<name>A0A0K9PBK6_ZOSMR</name>
<dbReference type="GO" id="GO:0046872">
    <property type="term" value="F:metal ion binding"/>
    <property type="evidence" value="ECO:0007669"/>
    <property type="project" value="UniProtKB-KW"/>
</dbReference>
<dbReference type="OrthoDB" id="288590at2759"/>
<dbReference type="PANTHER" id="PTHR10209:SF867">
    <property type="entry name" value="2-OXOGLUTARATE (2OG) AND FE(II)-DEPENDENT OXYGENASE SUPERFAMILY PROTEIN"/>
    <property type="match status" value="1"/>
</dbReference>
<dbReference type="OMA" id="FWHVGRE"/>
<organism evidence="7 8">
    <name type="scientific">Zostera marina</name>
    <name type="common">Eelgrass</name>
    <dbReference type="NCBI Taxonomy" id="29655"/>
    <lineage>
        <taxon>Eukaryota</taxon>
        <taxon>Viridiplantae</taxon>
        <taxon>Streptophyta</taxon>
        <taxon>Embryophyta</taxon>
        <taxon>Tracheophyta</taxon>
        <taxon>Spermatophyta</taxon>
        <taxon>Magnoliopsida</taxon>
        <taxon>Liliopsida</taxon>
        <taxon>Zosteraceae</taxon>
        <taxon>Zostera</taxon>
    </lineage>
</organism>
<dbReference type="Gene3D" id="2.60.120.330">
    <property type="entry name" value="B-lactam Antibiotic, Isopenicillin N Synthase, Chain"/>
    <property type="match status" value="1"/>
</dbReference>
<dbReference type="Pfam" id="PF03171">
    <property type="entry name" value="2OG-FeII_Oxy"/>
    <property type="match status" value="1"/>
</dbReference>
<reference evidence="8" key="1">
    <citation type="journal article" date="2016" name="Nature">
        <title>The genome of the seagrass Zostera marina reveals angiosperm adaptation to the sea.</title>
        <authorList>
            <person name="Olsen J.L."/>
            <person name="Rouze P."/>
            <person name="Verhelst B."/>
            <person name="Lin Y.-C."/>
            <person name="Bayer T."/>
            <person name="Collen J."/>
            <person name="Dattolo E."/>
            <person name="De Paoli E."/>
            <person name="Dittami S."/>
            <person name="Maumus F."/>
            <person name="Michel G."/>
            <person name="Kersting A."/>
            <person name="Lauritano C."/>
            <person name="Lohaus R."/>
            <person name="Toepel M."/>
            <person name="Tonon T."/>
            <person name="Vanneste K."/>
            <person name="Amirebrahimi M."/>
            <person name="Brakel J."/>
            <person name="Bostroem C."/>
            <person name="Chovatia M."/>
            <person name="Grimwood J."/>
            <person name="Jenkins J.W."/>
            <person name="Jueterbock A."/>
            <person name="Mraz A."/>
            <person name="Stam W.T."/>
            <person name="Tice H."/>
            <person name="Bornberg-Bauer E."/>
            <person name="Green P.J."/>
            <person name="Pearson G.A."/>
            <person name="Procaccini G."/>
            <person name="Duarte C.M."/>
            <person name="Schmutz J."/>
            <person name="Reusch T.B.H."/>
            <person name="Van de Peer Y."/>
        </authorList>
    </citation>
    <scope>NUCLEOTIDE SEQUENCE [LARGE SCALE GENOMIC DNA]</scope>
    <source>
        <strain evidence="8">cv. Finnish</strain>
    </source>
</reference>
<keyword evidence="4 5" id="KW-0408">Iron</keyword>
<keyword evidence="3 5" id="KW-0560">Oxidoreductase</keyword>
<evidence type="ECO:0000256" key="5">
    <source>
        <dbReference type="RuleBase" id="RU003682"/>
    </source>
</evidence>
<dbReference type="InterPro" id="IPR005123">
    <property type="entry name" value="Oxoglu/Fe-dep_dioxygenase_dom"/>
</dbReference>
<dbReference type="InterPro" id="IPR044861">
    <property type="entry name" value="IPNS-like_FE2OG_OXY"/>
</dbReference>
<accession>A0A0K9PBK6</accession>
<dbReference type="PRINTS" id="PR00682">
    <property type="entry name" value="IPNSYNTHASE"/>
</dbReference>
<feature type="domain" description="Fe2OG dioxygenase" evidence="6">
    <location>
        <begin position="179"/>
        <end position="285"/>
    </location>
</feature>
<dbReference type="STRING" id="29655.A0A0K9PBK6"/>
<dbReference type="GO" id="GO:0051213">
    <property type="term" value="F:dioxygenase activity"/>
    <property type="evidence" value="ECO:0007669"/>
    <property type="project" value="UniProtKB-ARBA"/>
</dbReference>
<dbReference type="InterPro" id="IPR027443">
    <property type="entry name" value="IPNS-like_sf"/>
</dbReference>
<dbReference type="InterPro" id="IPR026992">
    <property type="entry name" value="DIOX_N"/>
</dbReference>
<evidence type="ECO:0000259" key="6">
    <source>
        <dbReference type="PROSITE" id="PS51471"/>
    </source>
</evidence>
<dbReference type="AlphaFoldDB" id="A0A0K9PBK6"/>
<keyword evidence="8" id="KW-1185">Reference proteome</keyword>
<proteinExistence type="inferred from homology"/>
<gene>
    <name evidence="7" type="ORF">ZOSMA_317G00230</name>
</gene>
<dbReference type="SUPFAM" id="SSF51197">
    <property type="entry name" value="Clavaminate synthase-like"/>
    <property type="match status" value="1"/>
</dbReference>
<evidence type="ECO:0000256" key="3">
    <source>
        <dbReference type="ARBA" id="ARBA00023002"/>
    </source>
</evidence>
<evidence type="ECO:0000313" key="8">
    <source>
        <dbReference type="Proteomes" id="UP000036987"/>
    </source>
</evidence>
<dbReference type="Pfam" id="PF14226">
    <property type="entry name" value="DIOX_N"/>
    <property type="match status" value="1"/>
</dbReference>
<evidence type="ECO:0000256" key="1">
    <source>
        <dbReference type="ARBA" id="ARBA00008056"/>
    </source>
</evidence>
<dbReference type="FunFam" id="2.60.120.330:FF:000006">
    <property type="entry name" value="2-oxoglutarate-Fe(II) type oxidoreductase hxnY"/>
    <property type="match status" value="1"/>
</dbReference>
<keyword evidence="2 5" id="KW-0479">Metal-binding</keyword>
<dbReference type="PROSITE" id="PS51471">
    <property type="entry name" value="FE2OG_OXY"/>
    <property type="match status" value="1"/>
</dbReference>